<dbReference type="PANTHER" id="PTHR11760">
    <property type="entry name" value="30S/40S RIBOSOMAL PROTEIN S3"/>
    <property type="match status" value="1"/>
</dbReference>
<accession>A0A5E4LPP5</accession>
<dbReference type="Pfam" id="PF07650">
    <property type="entry name" value="KH_2"/>
    <property type="match status" value="1"/>
</dbReference>
<keyword evidence="5" id="KW-0687">Ribonucleoprotein</keyword>
<evidence type="ECO:0000313" key="10">
    <source>
        <dbReference type="EMBL" id="VVC02983.1"/>
    </source>
</evidence>
<dbReference type="PANTHER" id="PTHR11760:SF32">
    <property type="entry name" value="SMALL RIBOSOMAL SUBUNIT PROTEIN US3"/>
    <property type="match status" value="1"/>
</dbReference>
<evidence type="ECO:0000256" key="1">
    <source>
        <dbReference type="ARBA" id="ARBA00010761"/>
    </source>
</evidence>
<dbReference type="GO" id="GO:0006412">
    <property type="term" value="P:translation"/>
    <property type="evidence" value="ECO:0007669"/>
    <property type="project" value="UniProtKB-UniRule"/>
</dbReference>
<dbReference type="Gene3D" id="3.30.1140.32">
    <property type="entry name" value="Ribosomal protein S3, C-terminal domain"/>
    <property type="match status" value="1"/>
</dbReference>
<dbReference type="InterPro" id="IPR004087">
    <property type="entry name" value="KH_dom"/>
</dbReference>
<dbReference type="EMBL" id="CABMJJ010000004">
    <property type="protein sequence ID" value="VVC02983.1"/>
    <property type="molecule type" value="Genomic_DNA"/>
</dbReference>
<evidence type="ECO:0000256" key="5">
    <source>
        <dbReference type="ARBA" id="ARBA00023274"/>
    </source>
</evidence>
<reference evidence="10 11" key="1">
    <citation type="submission" date="2019-08" db="EMBL/GenBank/DDBJ databases">
        <authorList>
            <person name="Vazquez-Campos X."/>
        </authorList>
    </citation>
    <scope>NUCLEOTIDE SEQUENCE [LARGE SCALE GENOMIC DNA]</scope>
    <source>
        <strain evidence="10">LFW-283_2</strain>
    </source>
</reference>
<organism evidence="10 11">
    <name type="scientific">Candidatus Bilamarchaeum dharawalense</name>
    <dbReference type="NCBI Taxonomy" id="2885759"/>
    <lineage>
        <taxon>Archaea</taxon>
        <taxon>Candidatus Micrarchaeota</taxon>
        <taxon>Candidatus Micrarchaeia</taxon>
        <taxon>Candidatus Anstonellales</taxon>
        <taxon>Candidatus Bilamarchaeaceae</taxon>
        <taxon>Candidatus Bilamarchaeum</taxon>
    </lineage>
</organism>
<dbReference type="AlphaFoldDB" id="A0A5E4LPP5"/>
<dbReference type="InterPro" id="IPR015946">
    <property type="entry name" value="KH_dom-like_a/b"/>
</dbReference>
<gene>
    <name evidence="10" type="primary">rps3</name>
    <name evidence="10" type="ORF">LFW2832_00130</name>
</gene>
<evidence type="ECO:0000259" key="9">
    <source>
        <dbReference type="PROSITE" id="PS50823"/>
    </source>
</evidence>
<dbReference type="InterPro" id="IPR009019">
    <property type="entry name" value="KH_sf_prok-type"/>
</dbReference>
<dbReference type="InterPro" id="IPR004044">
    <property type="entry name" value="KH_dom_type_2"/>
</dbReference>
<evidence type="ECO:0000256" key="7">
    <source>
        <dbReference type="PROSITE-ProRule" id="PRU00118"/>
    </source>
</evidence>
<protein>
    <recommendedName>
        <fullName evidence="6">30S ribosomal protein S3</fullName>
    </recommendedName>
</protein>
<dbReference type="GO" id="GO:0003735">
    <property type="term" value="F:structural constituent of ribosome"/>
    <property type="evidence" value="ECO:0007669"/>
    <property type="project" value="UniProtKB-UniRule"/>
</dbReference>
<evidence type="ECO:0000256" key="8">
    <source>
        <dbReference type="SAM" id="MobiDB-lite"/>
    </source>
</evidence>
<sequence length="243" mass="26824">MMIYQEKLIEEPFSKYQVMKFLEKKLDRAGLASVDIQRTPLVTRITLEVTNPARIIGKKGRLINELTDTIKTEFKIENPQISVVEVREPFLEPRMVAKRAGKYIEMGKKVRAVLHYLLREVIRAGALGAEIVAAGKIGAKGARAKSLRVVAGYIPKAGEPARLIRVAHLSANTRSGVIGILVRIVPPGTVFPDKQATKVVLPKVIEAATDVTDTASATETAAKAEHKPIPSRQHKVERPDRKK</sequence>
<evidence type="ECO:0000313" key="11">
    <source>
        <dbReference type="Proteomes" id="UP000789941"/>
    </source>
</evidence>
<proteinExistence type="inferred from homology"/>
<comment type="caution">
    <text evidence="10">The sequence shown here is derived from an EMBL/GenBank/DDBJ whole genome shotgun (WGS) entry which is preliminary data.</text>
</comment>
<dbReference type="InterPro" id="IPR057258">
    <property type="entry name" value="Ribosomal_uS3"/>
</dbReference>
<dbReference type="Proteomes" id="UP000789941">
    <property type="component" value="Unassembled WGS sequence"/>
</dbReference>
<keyword evidence="3 7" id="KW-0694">RNA-binding</keyword>
<feature type="region of interest" description="Disordered" evidence="8">
    <location>
        <begin position="216"/>
        <end position="243"/>
    </location>
</feature>
<comment type="similarity">
    <text evidence="1">Belongs to the universal ribosomal protein uS3 family.</text>
</comment>
<evidence type="ECO:0000256" key="3">
    <source>
        <dbReference type="ARBA" id="ARBA00022884"/>
    </source>
</evidence>
<dbReference type="InterPro" id="IPR005703">
    <property type="entry name" value="Ribosomal_uS3_euk/arc"/>
</dbReference>
<dbReference type="InterPro" id="IPR036419">
    <property type="entry name" value="Ribosomal_S3_C_sf"/>
</dbReference>
<keyword evidence="4 10" id="KW-0689">Ribosomal protein</keyword>
<dbReference type="CDD" id="cd02411">
    <property type="entry name" value="KH-II_30S_S3_arch"/>
    <property type="match status" value="1"/>
</dbReference>
<dbReference type="PROSITE" id="PS50823">
    <property type="entry name" value="KH_TYPE_2"/>
    <property type="match status" value="1"/>
</dbReference>
<evidence type="ECO:0000256" key="2">
    <source>
        <dbReference type="ARBA" id="ARBA00022730"/>
    </source>
</evidence>
<dbReference type="SUPFAM" id="SSF54821">
    <property type="entry name" value="Ribosomal protein S3 C-terminal domain"/>
    <property type="match status" value="1"/>
</dbReference>
<evidence type="ECO:0000256" key="6">
    <source>
        <dbReference type="NCBIfam" id="TIGR01008"/>
    </source>
</evidence>
<dbReference type="Pfam" id="PF00189">
    <property type="entry name" value="Ribosomal_S3_C"/>
    <property type="match status" value="1"/>
</dbReference>
<keyword evidence="2" id="KW-0699">rRNA-binding</keyword>
<dbReference type="InterPro" id="IPR001351">
    <property type="entry name" value="Ribosomal_uS3_C"/>
</dbReference>
<name>A0A5E4LPP5_9ARCH</name>
<dbReference type="SMART" id="SM00322">
    <property type="entry name" value="KH"/>
    <property type="match status" value="1"/>
</dbReference>
<evidence type="ECO:0000256" key="4">
    <source>
        <dbReference type="ARBA" id="ARBA00022980"/>
    </source>
</evidence>
<dbReference type="FunFam" id="3.30.300.20:FF:000001">
    <property type="entry name" value="30S ribosomal protein S3"/>
    <property type="match status" value="1"/>
</dbReference>
<dbReference type="GO" id="GO:0022627">
    <property type="term" value="C:cytosolic small ribosomal subunit"/>
    <property type="evidence" value="ECO:0007669"/>
    <property type="project" value="UniProtKB-UniRule"/>
</dbReference>
<feature type="domain" description="KH type-2" evidence="9">
    <location>
        <begin position="18"/>
        <end position="87"/>
    </location>
</feature>
<feature type="compositionally biased region" description="Basic and acidic residues" evidence="8">
    <location>
        <begin position="222"/>
        <end position="243"/>
    </location>
</feature>
<dbReference type="Gene3D" id="3.30.300.20">
    <property type="match status" value="1"/>
</dbReference>
<dbReference type="NCBIfam" id="TIGR01008">
    <property type="entry name" value="uS3_euk_arch"/>
    <property type="match status" value="1"/>
</dbReference>
<dbReference type="GO" id="GO:0019843">
    <property type="term" value="F:rRNA binding"/>
    <property type="evidence" value="ECO:0007669"/>
    <property type="project" value="UniProtKB-KW"/>
</dbReference>
<dbReference type="SUPFAM" id="SSF54814">
    <property type="entry name" value="Prokaryotic type KH domain (KH-domain type II)"/>
    <property type="match status" value="1"/>
</dbReference>
<dbReference type="NCBIfam" id="NF003219">
    <property type="entry name" value="PRK04191.1"/>
    <property type="match status" value="1"/>
</dbReference>